<name>A0A850PQH1_9MYCO</name>
<reference evidence="9 10" key="1">
    <citation type="submission" date="2020-05" db="EMBL/GenBank/DDBJ databases">
        <title>Draft genome sequence of Mycobacterium hippocampi DL, isolated from European seabass, Dicentrarchus labrax, reared in fish farms.</title>
        <authorList>
            <person name="Stathopoulou P."/>
            <person name="Asimakis E."/>
            <person name="Tzokas K."/>
            <person name="Batargias C."/>
            <person name="Tsiamis G."/>
        </authorList>
    </citation>
    <scope>NUCLEOTIDE SEQUENCE [LARGE SCALE GENOMIC DNA]</scope>
    <source>
        <strain evidence="9 10">DL</strain>
    </source>
</reference>
<evidence type="ECO:0000256" key="6">
    <source>
        <dbReference type="SAM" id="MobiDB-lite"/>
    </source>
</evidence>
<evidence type="ECO:0000313" key="10">
    <source>
        <dbReference type="Proteomes" id="UP000570517"/>
    </source>
</evidence>
<feature type="domain" description="RDD" evidence="8">
    <location>
        <begin position="39"/>
        <end position="184"/>
    </location>
</feature>
<feature type="transmembrane region" description="Helical" evidence="7">
    <location>
        <begin position="46"/>
        <end position="67"/>
    </location>
</feature>
<evidence type="ECO:0000313" key="9">
    <source>
        <dbReference type="EMBL" id="NVN52868.1"/>
    </source>
</evidence>
<comment type="subcellular location">
    <subcellularLocation>
        <location evidence="1">Cell membrane</location>
        <topology evidence="1">Multi-pass membrane protein</topology>
    </subcellularLocation>
</comment>
<evidence type="ECO:0000256" key="3">
    <source>
        <dbReference type="ARBA" id="ARBA00022692"/>
    </source>
</evidence>
<dbReference type="InterPro" id="IPR010432">
    <property type="entry name" value="RDD"/>
</dbReference>
<dbReference type="EMBL" id="JABFYL010000046">
    <property type="protein sequence ID" value="NVN52868.1"/>
    <property type="molecule type" value="Genomic_DNA"/>
</dbReference>
<proteinExistence type="predicted"/>
<evidence type="ECO:0000256" key="1">
    <source>
        <dbReference type="ARBA" id="ARBA00004651"/>
    </source>
</evidence>
<gene>
    <name evidence="9" type="ORF">HLY00_2159</name>
</gene>
<dbReference type="AlphaFoldDB" id="A0A850PQH1"/>
<comment type="caution">
    <text evidence="9">The sequence shown here is derived from an EMBL/GenBank/DDBJ whole genome shotgun (WGS) entry which is preliminary data.</text>
</comment>
<feature type="transmembrane region" description="Helical" evidence="7">
    <location>
        <begin position="98"/>
        <end position="117"/>
    </location>
</feature>
<dbReference type="InterPro" id="IPR051791">
    <property type="entry name" value="Pra-immunoreactive"/>
</dbReference>
<evidence type="ECO:0000256" key="2">
    <source>
        <dbReference type="ARBA" id="ARBA00022475"/>
    </source>
</evidence>
<dbReference type="Proteomes" id="UP000570517">
    <property type="component" value="Unassembled WGS sequence"/>
</dbReference>
<dbReference type="RefSeq" id="WP_178361116.1">
    <property type="nucleotide sequence ID" value="NZ_JABFYL010000046.1"/>
</dbReference>
<protein>
    <submittedName>
        <fullName evidence="9">RDD family protein</fullName>
    </submittedName>
</protein>
<keyword evidence="2" id="KW-1003">Cell membrane</keyword>
<evidence type="ECO:0000259" key="8">
    <source>
        <dbReference type="Pfam" id="PF06271"/>
    </source>
</evidence>
<feature type="compositionally biased region" description="Low complexity" evidence="6">
    <location>
        <begin position="19"/>
        <end position="31"/>
    </location>
</feature>
<keyword evidence="4 7" id="KW-1133">Transmembrane helix</keyword>
<evidence type="ECO:0000256" key="4">
    <source>
        <dbReference type="ARBA" id="ARBA00022989"/>
    </source>
</evidence>
<keyword evidence="10" id="KW-1185">Reference proteome</keyword>
<dbReference type="GO" id="GO:0005886">
    <property type="term" value="C:plasma membrane"/>
    <property type="evidence" value="ECO:0007669"/>
    <property type="project" value="UniProtKB-SubCell"/>
</dbReference>
<keyword evidence="5 7" id="KW-0472">Membrane</keyword>
<accession>A0A850PQH1</accession>
<evidence type="ECO:0000256" key="7">
    <source>
        <dbReference type="SAM" id="Phobius"/>
    </source>
</evidence>
<dbReference type="PANTHER" id="PTHR36115:SF6">
    <property type="entry name" value="PROLINE-RICH ANTIGEN HOMOLOG"/>
    <property type="match status" value="1"/>
</dbReference>
<keyword evidence="3 7" id="KW-0812">Transmembrane</keyword>
<dbReference type="Pfam" id="PF06271">
    <property type="entry name" value="RDD"/>
    <property type="match status" value="1"/>
</dbReference>
<organism evidence="9 10">
    <name type="scientific">Mycolicibacterium hippocampi</name>
    <dbReference type="NCBI Taxonomy" id="659824"/>
    <lineage>
        <taxon>Bacteria</taxon>
        <taxon>Bacillati</taxon>
        <taxon>Actinomycetota</taxon>
        <taxon>Actinomycetes</taxon>
        <taxon>Mycobacteriales</taxon>
        <taxon>Mycobacteriaceae</taxon>
        <taxon>Mycolicibacterium</taxon>
    </lineage>
</organism>
<evidence type="ECO:0000256" key="5">
    <source>
        <dbReference type="ARBA" id="ARBA00023136"/>
    </source>
</evidence>
<feature type="region of interest" description="Disordered" evidence="6">
    <location>
        <begin position="1"/>
        <end position="31"/>
    </location>
</feature>
<dbReference type="PANTHER" id="PTHR36115">
    <property type="entry name" value="PROLINE-RICH ANTIGEN HOMOLOG-RELATED"/>
    <property type="match status" value="1"/>
</dbReference>
<feature type="compositionally biased region" description="Pro residues" evidence="6">
    <location>
        <begin position="1"/>
        <end position="16"/>
    </location>
</feature>
<sequence length="200" mass="21367">MTDQPPPGSHPPPPGGGYPSQHGGYVPPGAGPGPSQGSYTPWLNRVVAWVIDIIPVLLVQAIAWGILAGTQETVCVTDTSEFDLGEFCATGASTPGQLAVAAAGIVILGYVIWNFGYRQGTTGSSIGKSIVKFKVISEKTWQPIGFGLSIVRQVAHLLDAVICYIGFLWPLWDAKRQTIADKVMTTVCIPLAEDEYKENR</sequence>